<protein>
    <submittedName>
        <fullName evidence="1">Uncharacterized protein</fullName>
    </submittedName>
</protein>
<keyword evidence="2" id="KW-1185">Reference proteome</keyword>
<name>A0A1C0A5A1_9FIRM</name>
<gene>
    <name evidence="1" type="ORF">U472_13250</name>
</gene>
<accession>A0A1C0A5A1</accession>
<reference evidence="1 2" key="2">
    <citation type="submission" date="2016-08" db="EMBL/GenBank/DDBJ databases">
        <title>Orenia metallireducens sp. nov. strain Z6, a Novel Metal-reducing Firmicute from the Deep Subsurface.</title>
        <authorList>
            <person name="Maxim B.I."/>
            <person name="Kenneth K."/>
            <person name="Flynn T.M."/>
            <person name="Oloughlin E.J."/>
            <person name="Locke R.A."/>
            <person name="Weber J.R."/>
            <person name="Egan S.M."/>
            <person name="Mackie R.I."/>
            <person name="Cann I.K."/>
        </authorList>
    </citation>
    <scope>NUCLEOTIDE SEQUENCE [LARGE SCALE GENOMIC DNA]</scope>
    <source>
        <strain evidence="1 2">Z6</strain>
    </source>
</reference>
<dbReference type="EMBL" id="LWDV01000010">
    <property type="protein sequence ID" value="OCL25318.1"/>
    <property type="molecule type" value="Genomic_DNA"/>
</dbReference>
<reference evidence="2" key="1">
    <citation type="submission" date="2016-07" db="EMBL/GenBank/DDBJ databases">
        <authorList>
            <person name="Florea S."/>
            <person name="Webb J.S."/>
            <person name="Jaromczyk J."/>
            <person name="Schardl C.L."/>
        </authorList>
    </citation>
    <scope>NUCLEOTIDE SEQUENCE [LARGE SCALE GENOMIC DNA]</scope>
    <source>
        <strain evidence="2">Z6</strain>
    </source>
</reference>
<dbReference type="Proteomes" id="UP000093514">
    <property type="component" value="Unassembled WGS sequence"/>
</dbReference>
<proteinExistence type="predicted"/>
<comment type="caution">
    <text evidence="1">The sequence shown here is derived from an EMBL/GenBank/DDBJ whole genome shotgun (WGS) entry which is preliminary data.</text>
</comment>
<organism evidence="1 2">
    <name type="scientific">Orenia metallireducens</name>
    <dbReference type="NCBI Taxonomy" id="1413210"/>
    <lineage>
        <taxon>Bacteria</taxon>
        <taxon>Bacillati</taxon>
        <taxon>Bacillota</taxon>
        <taxon>Clostridia</taxon>
        <taxon>Halanaerobiales</taxon>
        <taxon>Halobacteroidaceae</taxon>
        <taxon>Orenia</taxon>
    </lineage>
</organism>
<sequence>MRIANGVLTSNTNITHKELLTFSNLTNLEWQFVNLEITNDDEKRRSNKLKDILSDPESFAERDEDGNVKSYSYGIDDEGNYLGKEAGKIDLRKNAGIAMEYLEKWEDEKNSEGKFIEDWEVVYGVNTSFA</sequence>
<dbReference type="RefSeq" id="WP_068719230.1">
    <property type="nucleotide sequence ID" value="NZ_LWDV01000010.1"/>
</dbReference>
<dbReference type="OrthoDB" id="2111191at2"/>
<evidence type="ECO:0000313" key="2">
    <source>
        <dbReference type="Proteomes" id="UP000093514"/>
    </source>
</evidence>
<dbReference type="AlphaFoldDB" id="A0A1C0A5A1"/>
<evidence type="ECO:0000313" key="1">
    <source>
        <dbReference type="EMBL" id="OCL25318.1"/>
    </source>
</evidence>